<reference evidence="1 2" key="1">
    <citation type="journal article" date="2019" name="Int. J. Syst. Evol. Microbiol.">
        <title>The Global Catalogue of Microorganisms (GCM) 10K type strain sequencing project: providing services to taxonomists for standard genome sequencing and annotation.</title>
        <authorList>
            <consortium name="The Broad Institute Genomics Platform"/>
            <consortium name="The Broad Institute Genome Sequencing Center for Infectious Disease"/>
            <person name="Wu L."/>
            <person name="Ma J."/>
        </authorList>
    </citation>
    <scope>NUCLEOTIDE SEQUENCE [LARGE SCALE GENOMIC DNA]</scope>
    <source>
        <strain evidence="1 2">JCM 4505</strain>
    </source>
</reference>
<evidence type="ECO:0000313" key="2">
    <source>
        <dbReference type="Proteomes" id="UP001501867"/>
    </source>
</evidence>
<dbReference type="Proteomes" id="UP001501867">
    <property type="component" value="Unassembled WGS sequence"/>
</dbReference>
<organism evidence="1 2">
    <name type="scientific">Streptomyces polychromogenes</name>
    <dbReference type="NCBI Taxonomy" id="67342"/>
    <lineage>
        <taxon>Bacteria</taxon>
        <taxon>Bacillati</taxon>
        <taxon>Actinomycetota</taxon>
        <taxon>Actinomycetes</taxon>
        <taxon>Kitasatosporales</taxon>
        <taxon>Streptomycetaceae</taxon>
        <taxon>Streptomyces</taxon>
    </lineage>
</organism>
<name>A0ABN0V2Y6_9ACTN</name>
<sequence length="296" mass="30738">MNGSAAAVLVHACLRDGTGGSPTAVVLDDDRLSDEERRRIPVEHGTSHAVFLRPERETETAHGRPAFRIRFFTSGEELPACGHGTVAALALLANRAGEEGEYRALLRTSARTFEGLAVRKGAALVNAAFDPGPVDLRPASAEERSLVLSALGVAGADAGPDARVAGVGRERLLVPVRNRSVLAALDPNSGRLREVCDHLGFLGAYVYSPPSPTGELAARMFAPSIGVPEDIANANSTACLAAHLADRGINRIAVDMGDAVGSPATITASVHPEPTGPRVLVGGTATIGTSHTWVRG</sequence>
<accession>A0ABN0V2Y6</accession>
<dbReference type="InterPro" id="IPR003719">
    <property type="entry name" value="Phenazine_PhzF-like"/>
</dbReference>
<keyword evidence="2" id="KW-1185">Reference proteome</keyword>
<keyword evidence="1" id="KW-0413">Isomerase</keyword>
<dbReference type="PIRSF" id="PIRSF016184">
    <property type="entry name" value="PhzC_PhzF"/>
    <property type="match status" value="1"/>
</dbReference>
<gene>
    <name evidence="1" type="ORF">GCM10010302_08100</name>
</gene>
<evidence type="ECO:0000313" key="1">
    <source>
        <dbReference type="EMBL" id="GAA0272877.1"/>
    </source>
</evidence>
<dbReference type="Gene3D" id="3.10.310.10">
    <property type="entry name" value="Diaminopimelate Epimerase, Chain A, domain 1"/>
    <property type="match status" value="2"/>
</dbReference>
<dbReference type="EMBL" id="BAAABV010000006">
    <property type="protein sequence ID" value="GAA0272877.1"/>
    <property type="molecule type" value="Genomic_DNA"/>
</dbReference>
<dbReference type="NCBIfam" id="TIGR00654">
    <property type="entry name" value="PhzF_family"/>
    <property type="match status" value="1"/>
</dbReference>
<comment type="caution">
    <text evidence="1">The sequence shown here is derived from an EMBL/GenBank/DDBJ whole genome shotgun (WGS) entry which is preliminary data.</text>
</comment>
<dbReference type="SUPFAM" id="SSF54506">
    <property type="entry name" value="Diaminopimelate epimerase-like"/>
    <property type="match status" value="1"/>
</dbReference>
<dbReference type="PANTHER" id="PTHR13774">
    <property type="entry name" value="PHENAZINE BIOSYNTHESIS PROTEIN"/>
    <property type="match status" value="1"/>
</dbReference>
<dbReference type="RefSeq" id="WP_344152427.1">
    <property type="nucleotide sequence ID" value="NZ_BAAABV010000006.1"/>
</dbReference>
<dbReference type="GO" id="GO:0016853">
    <property type="term" value="F:isomerase activity"/>
    <property type="evidence" value="ECO:0007669"/>
    <property type="project" value="UniProtKB-KW"/>
</dbReference>
<dbReference type="Pfam" id="PF02567">
    <property type="entry name" value="PhzC-PhzF"/>
    <property type="match status" value="1"/>
</dbReference>
<protein>
    <submittedName>
        <fullName evidence="1">PhzF family isomerase</fullName>
    </submittedName>
</protein>
<proteinExistence type="predicted"/>